<sequence length="310" mass="36440">MSTRRKVLCAFALLMIVAGIVIAHSWFGLFSSPEYYKGFDWNTDKKKLEWRLSKDHYWYNDEEYKTNARKLEENTDIWFHDSYLLDKKTCRLKEIRLVFITDDRTKIQEIYETEVRKVSKKLGQGTECESYSSLYTEWRGKRSIIRVAKSAASIDDQDTYIEVVYQDKREFNVPFFTEAHIGQDVYEKMLDKFYCTSTPEYNAESIKVSEDTDYSNYKLSPTEETKKVVALINKNLFSGRDDEESVARKMAYLQGGITEECPMTVAWVMKHPAKSVAILTELTREDDFLKSRSDVDKAYEHLTDEEKRKS</sequence>
<organism evidence="1 2">
    <name type="scientific">Eubacterium cellulosolvens (strain ATCC 43171 / JCM 9499 / 6)</name>
    <name type="common">Cillobacterium cellulosolvens</name>
    <dbReference type="NCBI Taxonomy" id="633697"/>
    <lineage>
        <taxon>Bacteria</taxon>
        <taxon>Bacillati</taxon>
        <taxon>Bacillota</taxon>
        <taxon>Clostridia</taxon>
        <taxon>Eubacteriales</taxon>
        <taxon>Eubacteriaceae</taxon>
        <taxon>Eubacterium</taxon>
    </lineage>
</organism>
<name>I5ATL9_EUBC6</name>
<accession>I5ATL9</accession>
<proteinExistence type="predicted"/>
<dbReference type="Proteomes" id="UP000005753">
    <property type="component" value="Chromosome"/>
</dbReference>
<keyword evidence="2" id="KW-1185">Reference proteome</keyword>
<dbReference type="HOGENOM" id="CLU_942481_0_0_9"/>
<evidence type="ECO:0000313" key="2">
    <source>
        <dbReference type="Proteomes" id="UP000005753"/>
    </source>
</evidence>
<dbReference type="STRING" id="633697.EubceDRAFT1_1329"/>
<dbReference type="OrthoDB" id="1773819at2"/>
<dbReference type="EMBL" id="CM001487">
    <property type="protein sequence ID" value="EIM57142.1"/>
    <property type="molecule type" value="Genomic_DNA"/>
</dbReference>
<protein>
    <submittedName>
        <fullName evidence="1">Uncharacterized protein</fullName>
    </submittedName>
</protein>
<dbReference type="AlphaFoldDB" id="I5ATL9"/>
<reference evidence="1 2" key="2">
    <citation type="submission" date="2012-02" db="EMBL/GenBank/DDBJ databases">
        <title>Improved High-Quality Draft sequence of Eubacterium cellulosolvens 6.</title>
        <authorList>
            <consortium name="US DOE Joint Genome Institute"/>
            <person name="Lucas S."/>
            <person name="Han J."/>
            <person name="Lapidus A."/>
            <person name="Cheng J.-F."/>
            <person name="Goodwin L."/>
            <person name="Pitluck S."/>
            <person name="Peters L."/>
            <person name="Mikhailova N."/>
            <person name="Gu W."/>
            <person name="Detter J.C."/>
            <person name="Han C."/>
            <person name="Tapia R."/>
            <person name="Land M."/>
            <person name="Hauser L."/>
            <person name="Kyrpides N."/>
            <person name="Ivanova N."/>
            <person name="Pagani I."/>
            <person name="Johnson E."/>
            <person name="Mukhopadhyay B."/>
            <person name="Anderson I."/>
            <person name="Woyke T."/>
        </authorList>
    </citation>
    <scope>NUCLEOTIDE SEQUENCE [LARGE SCALE GENOMIC DNA]</scope>
    <source>
        <strain evidence="1 2">6</strain>
    </source>
</reference>
<evidence type="ECO:0000313" key="1">
    <source>
        <dbReference type="EMBL" id="EIM57142.1"/>
    </source>
</evidence>
<gene>
    <name evidence="1" type="ORF">EubceDRAFT1_1329</name>
</gene>
<reference evidence="1 2" key="1">
    <citation type="submission" date="2010-08" db="EMBL/GenBank/DDBJ databases">
        <authorList>
            <consortium name="US DOE Joint Genome Institute (JGI-PGF)"/>
            <person name="Lucas S."/>
            <person name="Copeland A."/>
            <person name="Lapidus A."/>
            <person name="Cheng J.-F."/>
            <person name="Bruce D."/>
            <person name="Goodwin L."/>
            <person name="Pitluck S."/>
            <person name="Land M.L."/>
            <person name="Hauser L."/>
            <person name="Chang Y.-J."/>
            <person name="Anderson I.J."/>
            <person name="Johnson E."/>
            <person name="Mulhopadhyay B."/>
            <person name="Kyrpides N."/>
            <person name="Woyke T.J."/>
        </authorList>
    </citation>
    <scope>NUCLEOTIDE SEQUENCE [LARGE SCALE GENOMIC DNA]</scope>
    <source>
        <strain evidence="1 2">6</strain>
    </source>
</reference>